<reference evidence="3" key="1">
    <citation type="submission" date="2016-10" db="EMBL/GenBank/DDBJ databases">
        <authorList>
            <person name="Varghese N."/>
            <person name="Submissions S."/>
        </authorList>
    </citation>
    <scope>NUCLEOTIDE SEQUENCE [LARGE SCALE GENOMIC DNA]</scope>
    <source>
        <strain evidence="3">IBRC-M10078</strain>
    </source>
</reference>
<dbReference type="Pfam" id="PF07301">
    <property type="entry name" value="DUF1453"/>
    <property type="match status" value="1"/>
</dbReference>
<dbReference type="Proteomes" id="UP000199159">
    <property type="component" value="Unassembled WGS sequence"/>
</dbReference>
<sequence>MIVASSIIAVMMGFLVLIIRIRANKRPINAKKILLPPLFMSTGSLMFLHPMFRVSSVQVIESIAVGIVFSVLLIKTSSFEIKNMDIYLKRSKAFIYILVSLLIIRVIAKSVLSTSINYGELSGMFWILAFGMIVPWRAAMFMQYKKIRRELSNA</sequence>
<feature type="transmembrane region" description="Helical" evidence="1">
    <location>
        <begin position="124"/>
        <end position="142"/>
    </location>
</feature>
<gene>
    <name evidence="2" type="ORF">SAMN05216565_12220</name>
</gene>
<feature type="transmembrane region" description="Helical" evidence="1">
    <location>
        <begin position="6"/>
        <end position="21"/>
    </location>
</feature>
<evidence type="ECO:0000313" key="3">
    <source>
        <dbReference type="Proteomes" id="UP000199159"/>
    </source>
</evidence>
<feature type="transmembrane region" description="Helical" evidence="1">
    <location>
        <begin position="57"/>
        <end position="74"/>
    </location>
</feature>
<organism evidence="2 3">
    <name type="scientific">Litchfieldia salsa</name>
    <dbReference type="NCBI Taxonomy" id="930152"/>
    <lineage>
        <taxon>Bacteria</taxon>
        <taxon>Bacillati</taxon>
        <taxon>Bacillota</taxon>
        <taxon>Bacilli</taxon>
        <taxon>Bacillales</taxon>
        <taxon>Bacillaceae</taxon>
        <taxon>Litchfieldia</taxon>
    </lineage>
</organism>
<dbReference type="PANTHER" id="PTHR39164:SF1">
    <property type="entry name" value="PROTEIN CCDC"/>
    <property type="match status" value="1"/>
</dbReference>
<dbReference type="PIRSF" id="PIRSF021441">
    <property type="entry name" value="DUF1453"/>
    <property type="match status" value="1"/>
</dbReference>
<dbReference type="AlphaFoldDB" id="A0A1H0X1M5"/>
<dbReference type="EMBL" id="FNJU01000022">
    <property type="protein sequence ID" value="SDP96645.1"/>
    <property type="molecule type" value="Genomic_DNA"/>
</dbReference>
<feature type="transmembrane region" description="Helical" evidence="1">
    <location>
        <begin position="94"/>
        <end position="112"/>
    </location>
</feature>
<keyword evidence="1" id="KW-0472">Membrane</keyword>
<dbReference type="PANTHER" id="PTHR39164">
    <property type="entry name" value="PROTEIN CCDC"/>
    <property type="match status" value="1"/>
</dbReference>
<feature type="transmembrane region" description="Helical" evidence="1">
    <location>
        <begin position="33"/>
        <end position="51"/>
    </location>
</feature>
<keyword evidence="1" id="KW-0812">Transmembrane</keyword>
<dbReference type="InterPro" id="IPR031306">
    <property type="entry name" value="CcdC"/>
</dbReference>
<dbReference type="STRING" id="930152.SAMN05216565_12220"/>
<proteinExistence type="predicted"/>
<keyword evidence="3" id="KW-1185">Reference proteome</keyword>
<dbReference type="InterPro" id="IPR058247">
    <property type="entry name" value="DUF1453"/>
</dbReference>
<protein>
    <submittedName>
        <fullName evidence="2">Membrane protein CcdC involved in cytochrome C biogenesis</fullName>
    </submittedName>
</protein>
<evidence type="ECO:0000313" key="2">
    <source>
        <dbReference type="EMBL" id="SDP96645.1"/>
    </source>
</evidence>
<accession>A0A1H0X1M5</accession>
<name>A0A1H0X1M5_9BACI</name>
<keyword evidence="1" id="KW-1133">Transmembrane helix</keyword>
<evidence type="ECO:0000256" key="1">
    <source>
        <dbReference type="SAM" id="Phobius"/>
    </source>
</evidence>